<dbReference type="InterPro" id="IPR008972">
    <property type="entry name" value="Cupredoxin"/>
</dbReference>
<dbReference type="CDD" id="cd13890">
    <property type="entry name" value="CuRO_3_CueO_FtsP"/>
    <property type="match status" value="1"/>
</dbReference>
<dbReference type="Pfam" id="PF07732">
    <property type="entry name" value="Cu-oxidase_3"/>
    <property type="match status" value="1"/>
</dbReference>
<dbReference type="HOGENOM" id="CLU_009100_2_4_6"/>
<dbReference type="Pfam" id="PF07731">
    <property type="entry name" value="Cu-oxidase_2"/>
    <property type="match status" value="1"/>
</dbReference>
<dbReference type="KEGG" id="rma:Rmag_0708"/>
<evidence type="ECO:0000259" key="4">
    <source>
        <dbReference type="Pfam" id="PF07732"/>
    </source>
</evidence>
<dbReference type="PROSITE" id="PS00080">
    <property type="entry name" value="MULTICOPPER_OXIDASE2"/>
    <property type="match status" value="1"/>
</dbReference>
<gene>
    <name evidence="5" type="ordered locus">Rmag_0708</name>
</gene>
<dbReference type="Gene3D" id="2.60.40.420">
    <property type="entry name" value="Cupredoxins - blue copper proteins"/>
    <property type="match status" value="3"/>
</dbReference>
<dbReference type="InterPro" id="IPR002355">
    <property type="entry name" value="Cu_oxidase_Cu_BS"/>
</dbReference>
<organism evidence="5 6">
    <name type="scientific">Ruthia magnifica subsp. Calyptogena magnifica</name>
    <dbReference type="NCBI Taxonomy" id="413404"/>
    <lineage>
        <taxon>Bacteria</taxon>
        <taxon>Pseudomonadati</taxon>
        <taxon>Pseudomonadota</taxon>
        <taxon>Gammaproteobacteria</taxon>
        <taxon>Candidatus Pseudothioglobaceae</taxon>
        <taxon>Candidatus Ruthturnera</taxon>
    </lineage>
</organism>
<dbReference type="InterPro" id="IPR011706">
    <property type="entry name" value="Cu-oxidase_C"/>
</dbReference>
<dbReference type="SUPFAM" id="SSF49503">
    <property type="entry name" value="Cupredoxins"/>
    <property type="match status" value="2"/>
</dbReference>
<evidence type="ECO:0000259" key="3">
    <source>
        <dbReference type="Pfam" id="PF07731"/>
    </source>
</evidence>
<keyword evidence="6" id="KW-1185">Reference proteome</keyword>
<evidence type="ECO:0000313" key="5">
    <source>
        <dbReference type="EMBL" id="ABL02443.1"/>
    </source>
</evidence>
<dbReference type="CDD" id="cd13867">
    <property type="entry name" value="CuRO_2_CueO_FtsP"/>
    <property type="match status" value="1"/>
</dbReference>
<dbReference type="EMBL" id="CP000488">
    <property type="protein sequence ID" value="ABL02443.1"/>
    <property type="molecule type" value="Genomic_DNA"/>
</dbReference>
<feature type="domain" description="Plastocyanin-like" evidence="3">
    <location>
        <begin position="421"/>
        <end position="539"/>
    </location>
</feature>
<evidence type="ECO:0000256" key="1">
    <source>
        <dbReference type="ARBA" id="ARBA00022723"/>
    </source>
</evidence>
<dbReference type="OrthoDB" id="9757546at2"/>
<dbReference type="PANTHER" id="PTHR48267:SF1">
    <property type="entry name" value="BILIRUBIN OXIDASE"/>
    <property type="match status" value="1"/>
</dbReference>
<dbReference type="InterPro" id="IPR045087">
    <property type="entry name" value="Cu-oxidase_fam"/>
</dbReference>
<name>A1AWY6_RUTMC</name>
<evidence type="ECO:0000313" key="6">
    <source>
        <dbReference type="Proteomes" id="UP000002587"/>
    </source>
</evidence>
<dbReference type="Proteomes" id="UP000002587">
    <property type="component" value="Chromosome"/>
</dbReference>
<dbReference type="GO" id="GO:0016491">
    <property type="term" value="F:oxidoreductase activity"/>
    <property type="evidence" value="ECO:0007669"/>
    <property type="project" value="UniProtKB-KW"/>
</dbReference>
<keyword evidence="5" id="KW-0131">Cell cycle</keyword>
<dbReference type="AlphaFoldDB" id="A1AWY6"/>
<feature type="domain" description="Plastocyanin-like" evidence="4">
    <location>
        <begin position="65"/>
        <end position="175"/>
    </location>
</feature>
<evidence type="ECO:0000256" key="2">
    <source>
        <dbReference type="ARBA" id="ARBA00023002"/>
    </source>
</evidence>
<keyword evidence="5" id="KW-0132">Cell division</keyword>
<keyword evidence="2" id="KW-0560">Oxidoreductase</keyword>
<dbReference type="GO" id="GO:0051301">
    <property type="term" value="P:cell division"/>
    <property type="evidence" value="ECO:0007669"/>
    <property type="project" value="UniProtKB-KW"/>
</dbReference>
<dbReference type="InterPro" id="IPR011707">
    <property type="entry name" value="Cu-oxidase-like_N"/>
</dbReference>
<proteinExistence type="predicted"/>
<reference evidence="5 6" key="1">
    <citation type="journal article" date="2007" name="Science">
        <title>The Calyptogena magnifica chemoautotrophic symbiont genome.</title>
        <authorList>
            <person name="Newton I.L.G."/>
            <person name="Woyke T."/>
            <person name="Auchtung T.A."/>
            <person name="Dilly G.F."/>
            <person name="Dutton R.J."/>
            <person name="Fisher M.C."/>
            <person name="Fontanez K.M."/>
            <person name="Lau E."/>
            <person name="Stewart F.J."/>
            <person name="Richardson P.M."/>
            <person name="Barry K.W."/>
            <person name="Saunders E."/>
            <person name="Detter J.C."/>
            <person name="Wu D."/>
            <person name="Eisen J.A."/>
            <person name="Cavanaugh C.M."/>
        </authorList>
    </citation>
    <scope>NUCLEOTIDE SEQUENCE [LARGE SCALE GENOMIC DNA]</scope>
    <source>
        <strain evidence="5 6">Cm</strain>
    </source>
</reference>
<dbReference type="GO" id="GO:0005507">
    <property type="term" value="F:copper ion binding"/>
    <property type="evidence" value="ECO:0007669"/>
    <property type="project" value="InterPro"/>
</dbReference>
<protein>
    <submittedName>
        <fullName evidence="5">Cell division protein SufI</fullName>
    </submittedName>
</protein>
<dbReference type="PANTHER" id="PTHR48267">
    <property type="entry name" value="CUPREDOXIN SUPERFAMILY PROTEIN"/>
    <property type="match status" value="1"/>
</dbReference>
<dbReference type="eggNOG" id="COG2132">
    <property type="taxonomic scope" value="Bacteria"/>
</dbReference>
<dbReference type="RefSeq" id="WP_011738068.1">
    <property type="nucleotide sequence ID" value="NC_008610.1"/>
</dbReference>
<dbReference type="CDD" id="cd04232">
    <property type="entry name" value="CuRO_1_CueO_FtsP"/>
    <property type="match status" value="1"/>
</dbReference>
<keyword evidence="1" id="KW-0479">Metal-binding</keyword>
<dbReference type="STRING" id="413404.Rmag_0708"/>
<accession>A1AWY6</accession>
<sequence>MKRRDFIKTSILASSALAIDCGDKKSVKLILPDYADRIFVVPPLIKPKIINGKKIFKFSINYNTTEIFKDKLTHVLGYGNSLLGPTIRVNNTDDVGFEITNHLSVNTTTHFHGLHLPAKEDGGPYQIIPPNKTWKPNWRINQLASTQWYHPHLEGYTGEQVYKGMAGFFLIDDETSKLLDIPKTYGIDDLPMVIQDRRFDENAQLFYLNKGDFDKSGGMKGHTILVNGRPVPILNVPAQVIRLRILNGSNARIYNLGFEDDIQFYQIASDGGFLEKPVTLTRVLLGPAERVEILLDLGKSKGKTLQLKSFSAEYYDKQKLNGHQFGGPFKVSGTGSLSHSVDTLDKVNFDIMSIHVNQSTSINVVKKIPSKLTKITRLKVSDAVKTRHFGLTVMSGFKINRRVFTSMFKTINDIALEGEHMLHLINNMQMDMNVINEVVKKGDIEIWRITNGAHTAHPFHIHDVQFQIIDREQGDGSDPTPPNENERGWKDTVLLMPEEAVRVIAKFDHYADTQYPYMYHCHILEHEDAGMMGQFLVVEPEDFDTVITDIDNNKRIPLKSFCKVS</sequence>